<sequence length="316" mass="37571">MAVIKPLKPSHQLQLFRALSARKEFSLEESQYFHSLQKGYEGEKRWQEYLKELPPEIPILYDLTLNINHTTFQIDALIIYQQHITFFEVKNYSGNFTSQDRHWYHSTDKEIKNPSIQIERNETLIRQFFKQHHLHLTFDYLLIFVNSEFMLYDATPRKNLILPPQIPSLIKKLKQISHTPTIHHTKIIQTLLSHQTEQPLFVIPDYTYHDVAKGLFCKKCNQRMERMANRNRMICTSCKTVYSFESALLNLIDEFSILFAPMRITNQVIYEWCNRIISKSTIRRVLGHHYALKGNGRGAYYEKRIKHIKANEEVDQ</sequence>
<gene>
    <name evidence="2" type="ORF">H9655_21005</name>
</gene>
<keyword evidence="3" id="KW-1185">Reference proteome</keyword>
<feature type="domain" description="NERD" evidence="1">
    <location>
        <begin position="38"/>
        <end position="148"/>
    </location>
</feature>
<evidence type="ECO:0000313" key="3">
    <source>
        <dbReference type="Proteomes" id="UP000657931"/>
    </source>
</evidence>
<reference evidence="2 3" key="1">
    <citation type="submission" date="2020-08" db="EMBL/GenBank/DDBJ databases">
        <title>A Genomic Blueprint of the Chicken Gut Microbiome.</title>
        <authorList>
            <person name="Gilroy R."/>
            <person name="Ravi A."/>
            <person name="Getino M."/>
            <person name="Pursley I."/>
            <person name="Horton D.L."/>
            <person name="Alikhan N.-F."/>
            <person name="Baker D."/>
            <person name="Gharbi K."/>
            <person name="Hall N."/>
            <person name="Watson M."/>
            <person name="Adriaenssens E.M."/>
            <person name="Foster-Nyarko E."/>
            <person name="Jarju S."/>
            <person name="Secka A."/>
            <person name="Antonio M."/>
            <person name="Oren A."/>
            <person name="Chaudhuri R."/>
            <person name="La Ragione R.M."/>
            <person name="Hildebrand F."/>
            <person name="Pallen M.J."/>
        </authorList>
    </citation>
    <scope>NUCLEOTIDE SEQUENCE [LARGE SCALE GENOMIC DNA]</scope>
    <source>
        <strain evidence="2 3">Sa5YUA1</strain>
    </source>
</reference>
<dbReference type="Pfam" id="PF08378">
    <property type="entry name" value="NERD"/>
    <property type="match status" value="1"/>
</dbReference>
<evidence type="ECO:0000313" key="2">
    <source>
        <dbReference type="EMBL" id="MBD7939525.1"/>
    </source>
</evidence>
<dbReference type="Proteomes" id="UP000657931">
    <property type="component" value="Unassembled WGS sequence"/>
</dbReference>
<dbReference type="InterPro" id="IPR011528">
    <property type="entry name" value="NERD"/>
</dbReference>
<comment type="caution">
    <text evidence="2">The sequence shown here is derived from an EMBL/GenBank/DDBJ whole genome shotgun (WGS) entry which is preliminary data.</text>
</comment>
<name>A0ABR8QVG6_9BACI</name>
<organism evidence="2 3">
    <name type="scientific">Cytobacillus stercorigallinarum</name>
    <dbReference type="NCBI Taxonomy" id="2762240"/>
    <lineage>
        <taxon>Bacteria</taxon>
        <taxon>Bacillati</taxon>
        <taxon>Bacillota</taxon>
        <taxon>Bacilli</taxon>
        <taxon>Bacillales</taxon>
        <taxon>Bacillaceae</taxon>
        <taxon>Cytobacillus</taxon>
    </lineage>
</organism>
<dbReference type="PROSITE" id="PS50965">
    <property type="entry name" value="NERD"/>
    <property type="match status" value="1"/>
</dbReference>
<proteinExistence type="predicted"/>
<accession>A0ABR8QVG6</accession>
<evidence type="ECO:0000259" key="1">
    <source>
        <dbReference type="PROSITE" id="PS50965"/>
    </source>
</evidence>
<dbReference type="RefSeq" id="WP_191817188.1">
    <property type="nucleotide sequence ID" value="NZ_JACSQT010000019.1"/>
</dbReference>
<dbReference type="EMBL" id="JACSQT010000019">
    <property type="protein sequence ID" value="MBD7939525.1"/>
    <property type="molecule type" value="Genomic_DNA"/>
</dbReference>
<protein>
    <submittedName>
        <fullName evidence="2">NERD domain-containing protein</fullName>
    </submittedName>
</protein>